<organism evidence="8 9">
    <name type="scientific">Horticoccus luteus</name>
    <dbReference type="NCBI Taxonomy" id="2862869"/>
    <lineage>
        <taxon>Bacteria</taxon>
        <taxon>Pseudomonadati</taxon>
        <taxon>Verrucomicrobiota</taxon>
        <taxon>Opitutia</taxon>
        <taxon>Opitutales</taxon>
        <taxon>Opitutaceae</taxon>
        <taxon>Horticoccus</taxon>
    </lineage>
</organism>
<gene>
    <name evidence="8" type="ORF">K0B96_11530</name>
</gene>
<dbReference type="KEGG" id="ole:K0B96_11530"/>
<evidence type="ECO:0000256" key="7">
    <source>
        <dbReference type="ARBA" id="ARBA00023016"/>
    </source>
</evidence>
<dbReference type="Proteomes" id="UP000825051">
    <property type="component" value="Chromosome"/>
</dbReference>
<dbReference type="InterPro" id="IPR038570">
    <property type="entry name" value="HicA_sf"/>
</dbReference>
<evidence type="ECO:0000256" key="6">
    <source>
        <dbReference type="ARBA" id="ARBA00022884"/>
    </source>
</evidence>
<sequence>MASLLSSAQVVEILLAHGFAFVSQKGSHIKYRDAAGHTVIVPAGRRELPRGTLASIIRQSGLPRELFN</sequence>
<dbReference type="Pfam" id="PF07927">
    <property type="entry name" value="HicA_toxin"/>
    <property type="match status" value="1"/>
</dbReference>
<proteinExistence type="inferred from homology"/>
<evidence type="ECO:0000256" key="1">
    <source>
        <dbReference type="ARBA" id="ARBA00006620"/>
    </source>
</evidence>
<dbReference type="SUPFAM" id="SSF54786">
    <property type="entry name" value="YcfA/nrd intein domain"/>
    <property type="match status" value="1"/>
</dbReference>
<evidence type="ECO:0000313" key="8">
    <source>
        <dbReference type="EMBL" id="QYM77942.1"/>
    </source>
</evidence>
<evidence type="ECO:0000256" key="4">
    <source>
        <dbReference type="ARBA" id="ARBA00022759"/>
    </source>
</evidence>
<keyword evidence="4" id="KW-0255">Endonuclease</keyword>
<dbReference type="AlphaFoldDB" id="A0A8F9TUR7"/>
<keyword evidence="7" id="KW-0346">Stress response</keyword>
<evidence type="ECO:0000256" key="3">
    <source>
        <dbReference type="ARBA" id="ARBA00022722"/>
    </source>
</evidence>
<dbReference type="Gene3D" id="3.30.920.30">
    <property type="entry name" value="Hypothetical protein"/>
    <property type="match status" value="1"/>
</dbReference>
<dbReference type="RefSeq" id="WP_220161046.1">
    <property type="nucleotide sequence ID" value="NZ_CP080507.1"/>
</dbReference>
<keyword evidence="5" id="KW-0378">Hydrolase</keyword>
<dbReference type="InterPro" id="IPR012933">
    <property type="entry name" value="HicA_mRNA_interferase"/>
</dbReference>
<evidence type="ECO:0000256" key="5">
    <source>
        <dbReference type="ARBA" id="ARBA00022801"/>
    </source>
</evidence>
<comment type="similarity">
    <text evidence="1">Belongs to the HicA mRNA interferase family.</text>
</comment>
<dbReference type="GO" id="GO:0003729">
    <property type="term" value="F:mRNA binding"/>
    <property type="evidence" value="ECO:0007669"/>
    <property type="project" value="InterPro"/>
</dbReference>
<accession>A0A8F9TUR7</accession>
<keyword evidence="3" id="KW-0540">Nuclease</keyword>
<name>A0A8F9TUR7_9BACT</name>
<reference evidence="8" key="1">
    <citation type="submission" date="2021-08" db="EMBL/GenBank/DDBJ databases">
        <title>Genome of a novel bacterium of the phylum Verrucomicrobia, Oleiharenicola sp. KSB-15.</title>
        <authorList>
            <person name="Chung J.-H."/>
            <person name="Ahn J.-H."/>
            <person name="Yoon Y."/>
            <person name="Kim D.-Y."/>
            <person name="An S.-H."/>
            <person name="Park I."/>
            <person name="Yeon J."/>
        </authorList>
    </citation>
    <scope>NUCLEOTIDE SEQUENCE</scope>
    <source>
        <strain evidence="8">KSB-15</strain>
    </source>
</reference>
<keyword evidence="9" id="KW-1185">Reference proteome</keyword>
<dbReference type="GO" id="GO:0016787">
    <property type="term" value="F:hydrolase activity"/>
    <property type="evidence" value="ECO:0007669"/>
    <property type="project" value="UniProtKB-KW"/>
</dbReference>
<dbReference type="GO" id="GO:0004519">
    <property type="term" value="F:endonuclease activity"/>
    <property type="evidence" value="ECO:0007669"/>
    <property type="project" value="UniProtKB-KW"/>
</dbReference>
<evidence type="ECO:0000256" key="2">
    <source>
        <dbReference type="ARBA" id="ARBA00022649"/>
    </source>
</evidence>
<keyword evidence="6" id="KW-0694">RNA-binding</keyword>
<keyword evidence="2" id="KW-1277">Toxin-antitoxin system</keyword>
<evidence type="ECO:0000313" key="9">
    <source>
        <dbReference type="Proteomes" id="UP000825051"/>
    </source>
</evidence>
<dbReference type="EMBL" id="CP080507">
    <property type="protein sequence ID" value="QYM77942.1"/>
    <property type="molecule type" value="Genomic_DNA"/>
</dbReference>
<protein>
    <submittedName>
        <fullName evidence="8">Type II toxin-antitoxin system HicA family toxin</fullName>
    </submittedName>
</protein>